<dbReference type="AlphaFoldDB" id="D3DMT8"/>
<protein>
    <submittedName>
        <fullName evidence="2">MIP16924p</fullName>
    </submittedName>
</protein>
<name>D3DMT8_DROME</name>
<gene>
    <name evidence="2" type="primary">CG3626-RA</name>
</gene>
<evidence type="ECO:0000256" key="1">
    <source>
        <dbReference type="SAM" id="MobiDB-lite"/>
    </source>
</evidence>
<evidence type="ECO:0000313" key="2">
    <source>
        <dbReference type="EMBL" id="ADC27624.1"/>
    </source>
</evidence>
<sequence length="94" mass="11111">MDKKDKCDHKLKLTLDTRCKNCEDDGNRNQNLILNRNQNQKSTPVWDAMEMGHLYANSVIALRRNHRQRQDGRSDHTINGHKLHDPKEEPPDRR</sequence>
<organism evidence="2">
    <name type="scientific">Drosophila melanogaster</name>
    <name type="common">Fruit fly</name>
    <dbReference type="NCBI Taxonomy" id="7227"/>
    <lineage>
        <taxon>Eukaryota</taxon>
        <taxon>Metazoa</taxon>
        <taxon>Ecdysozoa</taxon>
        <taxon>Arthropoda</taxon>
        <taxon>Hexapoda</taxon>
        <taxon>Insecta</taxon>
        <taxon>Pterygota</taxon>
        <taxon>Neoptera</taxon>
        <taxon>Endopterygota</taxon>
        <taxon>Diptera</taxon>
        <taxon>Brachycera</taxon>
        <taxon>Muscomorpha</taxon>
        <taxon>Ephydroidea</taxon>
        <taxon>Drosophilidae</taxon>
        <taxon>Drosophila</taxon>
        <taxon>Sophophora</taxon>
    </lineage>
</organism>
<proteinExistence type="evidence at transcript level"/>
<accession>D3DMT8</accession>
<feature type="region of interest" description="Disordered" evidence="1">
    <location>
        <begin position="65"/>
        <end position="94"/>
    </location>
</feature>
<reference evidence="2" key="1">
    <citation type="submission" date="2010-01" db="EMBL/GenBank/DDBJ databases">
        <authorList>
            <person name="Carlson J."/>
            <person name="Booth B."/>
            <person name="Frise E."/>
            <person name="Sandler J."/>
            <person name="Wan K."/>
            <person name="Yu C."/>
            <person name="Celniker S."/>
        </authorList>
    </citation>
    <scope>NUCLEOTIDE SEQUENCE</scope>
</reference>
<dbReference type="EMBL" id="BT120254">
    <property type="protein sequence ID" value="ADC27624.1"/>
    <property type="molecule type" value="mRNA"/>
</dbReference>
<feature type="compositionally biased region" description="Basic and acidic residues" evidence="1">
    <location>
        <begin position="68"/>
        <end position="94"/>
    </location>
</feature>